<sequence>MLECIGRSWTLAWKIFYKRSTLRTKYDLNRRWTLCPNNWLRPTWCRQESSKGSMWLLITRRRTPLI</sequence>
<proteinExistence type="predicted"/>
<gene>
    <name evidence="1" type="ORF">M6B38_146630</name>
</gene>
<reference evidence="1" key="2">
    <citation type="submission" date="2023-04" db="EMBL/GenBank/DDBJ databases">
        <authorList>
            <person name="Bruccoleri R.E."/>
            <person name="Oakeley E.J."/>
            <person name="Faust A.-M."/>
            <person name="Dessus-Babus S."/>
            <person name="Altorfer M."/>
            <person name="Burckhardt D."/>
            <person name="Oertli M."/>
            <person name="Naumann U."/>
            <person name="Petersen F."/>
            <person name="Wong J."/>
        </authorList>
    </citation>
    <scope>NUCLEOTIDE SEQUENCE</scope>
    <source>
        <strain evidence="1">GSM-AAB239-AS_SAM_17_03QT</strain>
        <tissue evidence="1">Leaf</tissue>
    </source>
</reference>
<keyword evidence="2" id="KW-1185">Reference proteome</keyword>
<organism evidence="1 2">
    <name type="scientific">Iris pallida</name>
    <name type="common">Sweet iris</name>
    <dbReference type="NCBI Taxonomy" id="29817"/>
    <lineage>
        <taxon>Eukaryota</taxon>
        <taxon>Viridiplantae</taxon>
        <taxon>Streptophyta</taxon>
        <taxon>Embryophyta</taxon>
        <taxon>Tracheophyta</taxon>
        <taxon>Spermatophyta</taxon>
        <taxon>Magnoliopsida</taxon>
        <taxon>Liliopsida</taxon>
        <taxon>Asparagales</taxon>
        <taxon>Iridaceae</taxon>
        <taxon>Iridoideae</taxon>
        <taxon>Irideae</taxon>
        <taxon>Iris</taxon>
    </lineage>
</organism>
<evidence type="ECO:0000313" key="2">
    <source>
        <dbReference type="Proteomes" id="UP001140949"/>
    </source>
</evidence>
<name>A0AAX6F9R8_IRIPA</name>
<dbReference type="EMBL" id="JANAVB010030817">
    <property type="protein sequence ID" value="KAJ6812988.1"/>
    <property type="molecule type" value="Genomic_DNA"/>
</dbReference>
<reference evidence="1" key="1">
    <citation type="journal article" date="2023" name="GigaByte">
        <title>Genome assembly of the bearded iris, Iris pallida Lam.</title>
        <authorList>
            <person name="Bruccoleri R.E."/>
            <person name="Oakeley E.J."/>
            <person name="Faust A.M.E."/>
            <person name="Altorfer M."/>
            <person name="Dessus-Babus S."/>
            <person name="Burckhardt D."/>
            <person name="Oertli M."/>
            <person name="Naumann U."/>
            <person name="Petersen F."/>
            <person name="Wong J."/>
        </authorList>
    </citation>
    <scope>NUCLEOTIDE SEQUENCE</scope>
    <source>
        <strain evidence="1">GSM-AAB239-AS_SAM_17_03QT</strain>
    </source>
</reference>
<dbReference type="AlphaFoldDB" id="A0AAX6F9R8"/>
<accession>A0AAX6F9R8</accession>
<comment type="caution">
    <text evidence="1">The sequence shown here is derived from an EMBL/GenBank/DDBJ whole genome shotgun (WGS) entry which is preliminary data.</text>
</comment>
<protein>
    <submittedName>
        <fullName evidence="1">Uncharacterized protein</fullName>
    </submittedName>
</protein>
<dbReference type="Proteomes" id="UP001140949">
    <property type="component" value="Unassembled WGS sequence"/>
</dbReference>
<evidence type="ECO:0000313" key="1">
    <source>
        <dbReference type="EMBL" id="KAJ6812988.1"/>
    </source>
</evidence>